<accession>A0A917BRH5</accession>
<evidence type="ECO:0000313" key="4">
    <source>
        <dbReference type="Proteomes" id="UP000606044"/>
    </source>
</evidence>
<dbReference type="Proteomes" id="UP000606044">
    <property type="component" value="Unassembled WGS sequence"/>
</dbReference>
<dbReference type="InterPro" id="IPR032466">
    <property type="entry name" value="Metal_Hydrolase"/>
</dbReference>
<evidence type="ECO:0000259" key="2">
    <source>
        <dbReference type="Pfam" id="PF04909"/>
    </source>
</evidence>
<dbReference type="Gene3D" id="3.20.20.140">
    <property type="entry name" value="Metal-dependent hydrolases"/>
    <property type="match status" value="1"/>
</dbReference>
<dbReference type="PANTHER" id="PTHR21240">
    <property type="entry name" value="2-AMINO-3-CARBOXYLMUCONATE-6-SEMIALDEHYDE DECARBOXYLASE"/>
    <property type="match status" value="1"/>
</dbReference>
<dbReference type="SUPFAM" id="SSF51556">
    <property type="entry name" value="Metallo-dependent hydrolases"/>
    <property type="match status" value="1"/>
</dbReference>
<feature type="domain" description="Amidohydrolase-related" evidence="2">
    <location>
        <begin position="68"/>
        <end position="330"/>
    </location>
</feature>
<proteinExistence type="predicted"/>
<sequence>MRLDAFTHLFPPAYFTAMQEHITNKGAVKRWLNLPTLWDVEARLRMIDSFGDYQQVLTNSMPPLEYVGGPEVSPGLARIANDGFAELVAKYPDHFPAFVASLPMNNVEAAVAEIDRAIGQLGAKGVQIFTNVNGRPLDDPEFFPIFERMAHHDLPIWLHPTRGADFADYKTEKKSKYEVWWTFGWPYETSAAMSHIVFSKMFEKLPNLKVITHHMGAMIPFFDGRVGPGWDQLGSRTSDEDYEGLLKSMKKRPIDYFKMFYADTALFGSTAGTRCGLEFFDIDQIVFASDCPFDPEGGYQFIRETLKVLDEMNLSAEQKDKIMGGNLRRMMKIA</sequence>
<dbReference type="InterPro" id="IPR032465">
    <property type="entry name" value="ACMSD"/>
</dbReference>
<reference evidence="3" key="2">
    <citation type="submission" date="2020-09" db="EMBL/GenBank/DDBJ databases">
        <authorList>
            <person name="Sun Q."/>
            <person name="Sedlacek I."/>
        </authorList>
    </citation>
    <scope>NUCLEOTIDE SEQUENCE</scope>
    <source>
        <strain evidence="3">CCM 7897</strain>
    </source>
</reference>
<reference evidence="3" key="1">
    <citation type="journal article" date="2014" name="Int. J. Syst. Evol. Microbiol.">
        <title>Complete genome sequence of Corynebacterium casei LMG S-19264T (=DSM 44701T), isolated from a smear-ripened cheese.</title>
        <authorList>
            <consortium name="US DOE Joint Genome Institute (JGI-PGF)"/>
            <person name="Walter F."/>
            <person name="Albersmeier A."/>
            <person name="Kalinowski J."/>
            <person name="Ruckert C."/>
        </authorList>
    </citation>
    <scope>NUCLEOTIDE SEQUENCE</scope>
    <source>
        <strain evidence="3">CCM 7897</strain>
    </source>
</reference>
<dbReference type="Pfam" id="PF04909">
    <property type="entry name" value="Amidohydro_2"/>
    <property type="match status" value="1"/>
</dbReference>
<organism evidence="3 4">
    <name type="scientific">Azorhizobium oxalatiphilum</name>
    <dbReference type="NCBI Taxonomy" id="980631"/>
    <lineage>
        <taxon>Bacteria</taxon>
        <taxon>Pseudomonadati</taxon>
        <taxon>Pseudomonadota</taxon>
        <taxon>Alphaproteobacteria</taxon>
        <taxon>Hyphomicrobiales</taxon>
        <taxon>Xanthobacteraceae</taxon>
        <taxon>Azorhizobium</taxon>
    </lineage>
</organism>
<comment type="caution">
    <text evidence="3">The sequence shown here is derived from an EMBL/GenBank/DDBJ whole genome shotgun (WGS) entry which is preliminary data.</text>
</comment>
<dbReference type="GO" id="GO:0016831">
    <property type="term" value="F:carboxy-lyase activity"/>
    <property type="evidence" value="ECO:0007669"/>
    <property type="project" value="InterPro"/>
</dbReference>
<dbReference type="PANTHER" id="PTHR21240:SF28">
    <property type="entry name" value="ISO-OROTATE DECARBOXYLASE (EUROFUNG)"/>
    <property type="match status" value="1"/>
</dbReference>
<dbReference type="RefSeq" id="WP_188576302.1">
    <property type="nucleotide sequence ID" value="NZ_BMCT01000001.1"/>
</dbReference>
<protein>
    <submittedName>
        <fullName evidence="3">4-oxalomesaconate hydratase</fullName>
    </submittedName>
</protein>
<dbReference type="InterPro" id="IPR006680">
    <property type="entry name" value="Amidohydro-rel"/>
</dbReference>
<dbReference type="GO" id="GO:0005737">
    <property type="term" value="C:cytoplasm"/>
    <property type="evidence" value="ECO:0007669"/>
    <property type="project" value="TreeGrafter"/>
</dbReference>
<keyword evidence="1" id="KW-0456">Lyase</keyword>
<dbReference type="GO" id="GO:0019748">
    <property type="term" value="P:secondary metabolic process"/>
    <property type="evidence" value="ECO:0007669"/>
    <property type="project" value="TreeGrafter"/>
</dbReference>
<keyword evidence="4" id="KW-1185">Reference proteome</keyword>
<dbReference type="AlphaFoldDB" id="A0A917BRH5"/>
<evidence type="ECO:0000256" key="1">
    <source>
        <dbReference type="ARBA" id="ARBA00023239"/>
    </source>
</evidence>
<dbReference type="EMBL" id="BMCT01000001">
    <property type="protein sequence ID" value="GGF54172.1"/>
    <property type="molecule type" value="Genomic_DNA"/>
</dbReference>
<gene>
    <name evidence="3" type="ORF">GCM10007301_12090</name>
</gene>
<name>A0A917BRH5_9HYPH</name>
<dbReference type="GO" id="GO:0016787">
    <property type="term" value="F:hydrolase activity"/>
    <property type="evidence" value="ECO:0007669"/>
    <property type="project" value="InterPro"/>
</dbReference>
<evidence type="ECO:0000313" key="3">
    <source>
        <dbReference type="EMBL" id="GGF54172.1"/>
    </source>
</evidence>